<evidence type="ECO:0000313" key="8">
    <source>
        <dbReference type="Proteomes" id="UP000019763"/>
    </source>
</evidence>
<keyword evidence="5" id="KW-0472">Membrane</keyword>
<feature type="region of interest" description="Disordered" evidence="6">
    <location>
        <begin position="888"/>
        <end position="951"/>
    </location>
</feature>
<dbReference type="RefSeq" id="XP_011129721.1">
    <property type="nucleotide sequence ID" value="XM_011131419.1"/>
</dbReference>
<dbReference type="GO" id="GO:0005770">
    <property type="term" value="C:late endosome"/>
    <property type="evidence" value="ECO:0007669"/>
    <property type="project" value="TreeGrafter"/>
</dbReference>
<comment type="caution">
    <text evidence="7">The sequence shown here is derived from an EMBL/GenBank/DDBJ whole genome shotgun (WGS) entry which is preliminary data.</text>
</comment>
<feature type="compositionally biased region" description="Basic and acidic residues" evidence="6">
    <location>
        <begin position="941"/>
        <end position="951"/>
    </location>
</feature>
<protein>
    <submittedName>
        <fullName evidence="7">Vacuolar protein sorting-associated protein 35</fullName>
    </submittedName>
</protein>
<dbReference type="VEuPathDB" id="CryptoDB:GNI_050120"/>
<evidence type="ECO:0000256" key="6">
    <source>
        <dbReference type="SAM" id="MobiDB-lite"/>
    </source>
</evidence>
<gene>
    <name evidence="7" type="ORF">GNI_050120</name>
</gene>
<feature type="compositionally biased region" description="Low complexity" evidence="6">
    <location>
        <begin position="171"/>
        <end position="181"/>
    </location>
</feature>
<reference evidence="7" key="1">
    <citation type="submission" date="2013-12" db="EMBL/GenBank/DDBJ databases">
        <authorList>
            <person name="Omoto C.K."/>
            <person name="Sibley D."/>
            <person name="Venepally P."/>
            <person name="Hadjithomas M."/>
            <person name="Karamycheva S."/>
            <person name="Brunk B."/>
            <person name="Roos D."/>
            <person name="Caler E."/>
            <person name="Lorenzi H."/>
        </authorList>
    </citation>
    <scope>NUCLEOTIDE SEQUENCE</scope>
</reference>
<evidence type="ECO:0000256" key="5">
    <source>
        <dbReference type="ARBA" id="ARBA00023136"/>
    </source>
</evidence>
<dbReference type="GO" id="GO:0005829">
    <property type="term" value="C:cytosol"/>
    <property type="evidence" value="ECO:0007669"/>
    <property type="project" value="GOC"/>
</dbReference>
<dbReference type="InterPro" id="IPR042491">
    <property type="entry name" value="Vps35_C"/>
</dbReference>
<dbReference type="GeneID" id="22911843"/>
<evidence type="ECO:0000256" key="3">
    <source>
        <dbReference type="ARBA" id="ARBA00022448"/>
    </source>
</evidence>
<dbReference type="InterPro" id="IPR005378">
    <property type="entry name" value="Vps35"/>
</dbReference>
<dbReference type="GO" id="GO:0030906">
    <property type="term" value="C:retromer, cargo-selective complex"/>
    <property type="evidence" value="ECO:0007669"/>
    <property type="project" value="InterPro"/>
</dbReference>
<evidence type="ECO:0000256" key="1">
    <source>
        <dbReference type="ARBA" id="ARBA00004170"/>
    </source>
</evidence>
<dbReference type="Proteomes" id="UP000019763">
    <property type="component" value="Unassembled WGS sequence"/>
</dbReference>
<keyword evidence="8" id="KW-1185">Reference proteome</keyword>
<feature type="compositionally biased region" description="Low complexity" evidence="6">
    <location>
        <begin position="805"/>
        <end position="834"/>
    </location>
</feature>
<name>A0A023B9I3_GRENI</name>
<dbReference type="Pfam" id="PF03635">
    <property type="entry name" value="Vps35"/>
    <property type="match status" value="1"/>
</dbReference>
<evidence type="ECO:0000256" key="4">
    <source>
        <dbReference type="ARBA" id="ARBA00022927"/>
    </source>
</evidence>
<feature type="region of interest" description="Disordered" evidence="6">
    <location>
        <begin position="171"/>
        <end position="203"/>
    </location>
</feature>
<dbReference type="GO" id="GO:0006886">
    <property type="term" value="P:intracellular protein transport"/>
    <property type="evidence" value="ECO:0007669"/>
    <property type="project" value="TreeGrafter"/>
</dbReference>
<dbReference type="PANTHER" id="PTHR11099">
    <property type="entry name" value="VACUOLAR SORTING PROTEIN 35"/>
    <property type="match status" value="1"/>
</dbReference>
<comment type="subcellular location">
    <subcellularLocation>
        <location evidence="1">Membrane</location>
        <topology evidence="1">Peripheral membrane protein</topology>
    </subcellularLocation>
</comment>
<feature type="region of interest" description="Disordered" evidence="6">
    <location>
        <begin position="556"/>
        <end position="595"/>
    </location>
</feature>
<feature type="region of interest" description="Disordered" evidence="6">
    <location>
        <begin position="789"/>
        <end position="849"/>
    </location>
</feature>
<feature type="compositionally biased region" description="Basic and acidic residues" evidence="6">
    <location>
        <begin position="891"/>
        <end position="902"/>
    </location>
</feature>
<accession>A0A023B9I3</accession>
<organism evidence="7 8">
    <name type="scientific">Gregarina niphandrodes</name>
    <name type="common">Septate eugregarine</name>
    <dbReference type="NCBI Taxonomy" id="110365"/>
    <lineage>
        <taxon>Eukaryota</taxon>
        <taxon>Sar</taxon>
        <taxon>Alveolata</taxon>
        <taxon>Apicomplexa</taxon>
        <taxon>Conoidasida</taxon>
        <taxon>Gregarinasina</taxon>
        <taxon>Eugregarinorida</taxon>
        <taxon>Gregarinidae</taxon>
        <taxon>Gregarina</taxon>
    </lineage>
</organism>
<dbReference type="PANTHER" id="PTHR11099:SF0">
    <property type="entry name" value="VACUOLAR PROTEIN SORTING-ASSOCIATED PROTEIN 35"/>
    <property type="match status" value="1"/>
</dbReference>
<dbReference type="eggNOG" id="KOG1107">
    <property type="taxonomic scope" value="Eukaryota"/>
</dbReference>
<feature type="compositionally biased region" description="Polar residues" evidence="6">
    <location>
        <begin position="916"/>
        <end position="940"/>
    </location>
</feature>
<comment type="similarity">
    <text evidence="2">Belongs to the VPS35 family.</text>
</comment>
<dbReference type="EMBL" id="AFNH02000385">
    <property type="protein sequence ID" value="EZG72962.1"/>
    <property type="molecule type" value="Genomic_DNA"/>
</dbReference>
<evidence type="ECO:0000256" key="2">
    <source>
        <dbReference type="ARBA" id="ARBA00006536"/>
    </source>
</evidence>
<sequence length="1059" mass="117938">MRLIVDYPFRSQKSDRNDHFSVVDHLEYVSGTKGVIRKDPVIRHPTEFLLMDPEPGDTSLDESYKQIIQGIEAQDICLVLRAAGDALWELRRPGHGPETYHHLYKQVTDILEHVSKWYVQDDFKYRRNILHIYASSQQNGNVVPRLYLMIVAAYAILYRQYIVRCHVRPGTSSAGTSSQTTKPAGVSGTPGFAEPTTTGNETDGSITIAGLAETLALDETNPYSVLKDLICMLNTSQDPLRSLYVRYFATVKMNDIILKIRNIKYYNHLSSWPLVDGQQPTQDLTSDKSVVELRRQKTEKQQRVVNGIHSSAPPSEAPILNEHNVFDFFMAMLIADLKLLTRIEYKYGRGVIGAEVRSKHTFIADEAFSALYDVIESPNSARNYWTHTFAPRLFKVSTRFKNNTTLNYFYGNIIARSGSTRLIMIMDELLLSIFHCGIDSISDLGVLLDQVLISCGAQNGYRPESNISCQDACSTDNERLMTIREVATNIHIKLVETVPDLIHQFTAVEPHRLPKMLHHWVYLVRILSIYARYGISVIRSVKLLLDHMCNPLQGYPSQGFPSQGQPPPPDLSSRESFGKAPPLENGNEHPDTASDLTEVSGADVFRAWESLRSRVQSPVLAEGIADVIKLSIEHHGFVPEVEDFINSILFYFKNDANTYALSILRGLIQKEDISSLCRSTGDLSAEAAQSLGAHQLAGPPRITRILELIVGQLTEECSQSFELAQLAHKVGDCQVPSDDKFAIFAVLRGACEYLKARGVKCPVDLAALCHECNRLVSDVWNKMLVEHRKMQHEKHEPRQGDRPEAPGNRAGDAADGAGAGAPADGAGAGAPADEVGAEEAADGARAAAQNRQGTLQLEAHGSVSYVTNVLAESRPAGRTESLLDFELEQPESARPESARPESARPGSAQHERASQQEDANPQENTSSLEGTAEQTASKLTDSAEQKATKDSWNEDIMESRLGHRYSLKMLIQFLHGCCTDLIDLHADLSFPHLLSAAVLTNQMKGEYTNATYEFVSLAIQVYESSFVNTKYEVRSLQKLTYILYSYIDTIDPQHWNMIM</sequence>
<dbReference type="OrthoDB" id="10258141at2759"/>
<evidence type="ECO:0000313" key="7">
    <source>
        <dbReference type="EMBL" id="EZG72962.1"/>
    </source>
</evidence>
<dbReference type="AlphaFoldDB" id="A0A023B9I3"/>
<keyword evidence="3" id="KW-0813">Transport</keyword>
<proteinExistence type="inferred from homology"/>
<keyword evidence="4" id="KW-0653">Protein transport</keyword>
<dbReference type="Gene3D" id="1.25.40.660">
    <property type="entry name" value="Vacuolar protein sorting-associated protein 35, helical subcomplex Vps35-C"/>
    <property type="match status" value="1"/>
</dbReference>
<dbReference type="GO" id="GO:0042147">
    <property type="term" value="P:retrograde transport, endosome to Golgi"/>
    <property type="evidence" value="ECO:0007669"/>
    <property type="project" value="InterPro"/>
</dbReference>
<feature type="compositionally biased region" description="Basic and acidic residues" evidence="6">
    <location>
        <begin position="789"/>
        <end position="804"/>
    </location>
</feature>